<dbReference type="InterPro" id="IPR050314">
    <property type="entry name" value="Glycosyl_Hydrlase_18"/>
</dbReference>
<evidence type="ECO:0000256" key="7">
    <source>
        <dbReference type="SAM" id="SignalP"/>
    </source>
</evidence>
<dbReference type="InterPro" id="IPR011583">
    <property type="entry name" value="Chitinase_II/V-like_cat"/>
</dbReference>
<evidence type="ECO:0000259" key="8">
    <source>
        <dbReference type="PROSITE" id="PS51910"/>
    </source>
</evidence>
<evidence type="ECO:0000313" key="9">
    <source>
        <dbReference type="EMBL" id="CAI0394974.1"/>
    </source>
</evidence>
<gene>
    <name evidence="9" type="ORF">LITE_LOCUS8545</name>
</gene>
<evidence type="ECO:0000313" key="10">
    <source>
        <dbReference type="Proteomes" id="UP001154282"/>
    </source>
</evidence>
<feature type="chain" id="PRO_5043347920" description="GH18 domain-containing protein" evidence="7">
    <location>
        <begin position="26"/>
        <end position="372"/>
    </location>
</feature>
<evidence type="ECO:0000256" key="3">
    <source>
        <dbReference type="ARBA" id="ARBA00022801"/>
    </source>
</evidence>
<dbReference type="Gene3D" id="3.20.20.80">
    <property type="entry name" value="Glycosidases"/>
    <property type="match status" value="1"/>
</dbReference>
<proteinExistence type="inferred from homology"/>
<protein>
    <recommendedName>
        <fullName evidence="8">GH18 domain-containing protein</fullName>
    </recommendedName>
</protein>
<feature type="signal peptide" evidence="7">
    <location>
        <begin position="1"/>
        <end position="25"/>
    </location>
</feature>
<dbReference type="GO" id="GO:0005975">
    <property type="term" value="P:carbohydrate metabolic process"/>
    <property type="evidence" value="ECO:0007669"/>
    <property type="project" value="InterPro"/>
</dbReference>
<sequence length="372" mass="40316">MAHQSSLLLLLITIFLPLHLPFSAAANVRGGYWFPGGGFPISAIESTLFTHLFCAFADLDPSTYGVTISPENQPQFWNFTPTVAKRNPLVKTLLSIGGAGANSSALAYMAGNPTARQVFFNSSMGLARSYGFDGLDLDWEFPRSGKEMADFGTLVDEWRVAVNVEAVRSGKPPLILSAAVYYSPFYSSPLVAYPTQSISNSLDWINVMAYDFYAPGWSPNITGPPAALHNPDQPINVDIGITTWIQQGLPAEKVVLGLPFYGYAWSLVDSNQTGLYVPANGTNQPWGGAMTYNQINQFIAQQNGTNNVFNATVVSQYCYNGTTWIGYDGLGSIFGKVLYAKTKGLGGYFAWHVGADDDWSLSTTALQTWGGA</sequence>
<keyword evidence="4" id="KW-0325">Glycoprotein</keyword>
<dbReference type="AlphaFoldDB" id="A0AAV0IE54"/>
<dbReference type="InterPro" id="IPR001223">
    <property type="entry name" value="Glyco_hydro18_cat"/>
</dbReference>
<dbReference type="GO" id="GO:0008061">
    <property type="term" value="F:chitin binding"/>
    <property type="evidence" value="ECO:0007669"/>
    <property type="project" value="InterPro"/>
</dbReference>
<evidence type="ECO:0000256" key="5">
    <source>
        <dbReference type="ARBA" id="ARBA00023295"/>
    </source>
</evidence>
<organism evidence="9 10">
    <name type="scientific">Linum tenue</name>
    <dbReference type="NCBI Taxonomy" id="586396"/>
    <lineage>
        <taxon>Eukaryota</taxon>
        <taxon>Viridiplantae</taxon>
        <taxon>Streptophyta</taxon>
        <taxon>Embryophyta</taxon>
        <taxon>Tracheophyta</taxon>
        <taxon>Spermatophyta</taxon>
        <taxon>Magnoliopsida</taxon>
        <taxon>eudicotyledons</taxon>
        <taxon>Gunneridae</taxon>
        <taxon>Pentapetalae</taxon>
        <taxon>rosids</taxon>
        <taxon>fabids</taxon>
        <taxon>Malpighiales</taxon>
        <taxon>Linaceae</taxon>
        <taxon>Linum</taxon>
    </lineage>
</organism>
<dbReference type="SMART" id="SM00636">
    <property type="entry name" value="Glyco_18"/>
    <property type="match status" value="1"/>
</dbReference>
<dbReference type="FunFam" id="3.10.50.10:FF:000003">
    <property type="entry name" value="Class V chitinase CHIT5b"/>
    <property type="match status" value="1"/>
</dbReference>
<dbReference type="Gene3D" id="3.10.50.10">
    <property type="match status" value="1"/>
</dbReference>
<dbReference type="GO" id="GO:0004568">
    <property type="term" value="F:chitinase activity"/>
    <property type="evidence" value="ECO:0007669"/>
    <property type="project" value="TreeGrafter"/>
</dbReference>
<keyword evidence="10" id="KW-1185">Reference proteome</keyword>
<evidence type="ECO:0000256" key="6">
    <source>
        <dbReference type="RuleBase" id="RU000489"/>
    </source>
</evidence>
<dbReference type="Proteomes" id="UP001154282">
    <property type="component" value="Unassembled WGS sequence"/>
</dbReference>
<evidence type="ECO:0000256" key="1">
    <source>
        <dbReference type="ARBA" id="ARBA00008682"/>
    </source>
</evidence>
<comment type="similarity">
    <text evidence="1">Belongs to the glycosyl hydrolase 18 family. Chitinase class V subfamily.</text>
</comment>
<dbReference type="PANTHER" id="PTHR11177">
    <property type="entry name" value="CHITINASE"/>
    <property type="match status" value="1"/>
</dbReference>
<dbReference type="PROSITE" id="PS01095">
    <property type="entry name" value="GH18_1"/>
    <property type="match status" value="1"/>
</dbReference>
<reference evidence="9" key="1">
    <citation type="submission" date="2022-08" db="EMBL/GenBank/DDBJ databases">
        <authorList>
            <person name="Gutierrez-Valencia J."/>
        </authorList>
    </citation>
    <scope>NUCLEOTIDE SEQUENCE</scope>
</reference>
<dbReference type="PANTHER" id="PTHR11177:SF383">
    <property type="entry name" value="GLYCOSYL HYDROLASE FAMILY PROTEIN WITH CHITINASE INSERTION DOMAIN-CONTAINING PROTEIN"/>
    <property type="match status" value="1"/>
</dbReference>
<keyword evidence="5 6" id="KW-0326">Glycosidase</keyword>
<feature type="domain" description="GH18" evidence="8">
    <location>
        <begin position="27"/>
        <end position="372"/>
    </location>
</feature>
<dbReference type="SUPFAM" id="SSF54556">
    <property type="entry name" value="Chitinase insertion domain"/>
    <property type="match status" value="1"/>
</dbReference>
<dbReference type="EMBL" id="CAMGYJ010000003">
    <property type="protein sequence ID" value="CAI0394974.1"/>
    <property type="molecule type" value="Genomic_DNA"/>
</dbReference>
<accession>A0AAV0IE54</accession>
<keyword evidence="3 6" id="KW-0378">Hydrolase</keyword>
<evidence type="ECO:0000256" key="4">
    <source>
        <dbReference type="ARBA" id="ARBA00023180"/>
    </source>
</evidence>
<name>A0AAV0IE54_9ROSI</name>
<dbReference type="GO" id="GO:0006032">
    <property type="term" value="P:chitin catabolic process"/>
    <property type="evidence" value="ECO:0007669"/>
    <property type="project" value="TreeGrafter"/>
</dbReference>
<dbReference type="InterPro" id="IPR017853">
    <property type="entry name" value="GH"/>
</dbReference>
<dbReference type="Pfam" id="PF00704">
    <property type="entry name" value="Glyco_hydro_18"/>
    <property type="match status" value="1"/>
</dbReference>
<dbReference type="InterPro" id="IPR029070">
    <property type="entry name" value="Chitinase_insertion_sf"/>
</dbReference>
<dbReference type="InterPro" id="IPR001579">
    <property type="entry name" value="Glyco_hydro_18_chit_AS"/>
</dbReference>
<dbReference type="SUPFAM" id="SSF51445">
    <property type="entry name" value="(Trans)glycosidases"/>
    <property type="match status" value="1"/>
</dbReference>
<evidence type="ECO:0000256" key="2">
    <source>
        <dbReference type="ARBA" id="ARBA00022729"/>
    </source>
</evidence>
<comment type="caution">
    <text evidence="9">The sequence shown here is derived from an EMBL/GenBank/DDBJ whole genome shotgun (WGS) entry which is preliminary data.</text>
</comment>
<dbReference type="PROSITE" id="PS51910">
    <property type="entry name" value="GH18_2"/>
    <property type="match status" value="1"/>
</dbReference>
<dbReference type="CDD" id="cd02879">
    <property type="entry name" value="GH18_plant_chitinase_class_V"/>
    <property type="match status" value="1"/>
</dbReference>
<keyword evidence="2 7" id="KW-0732">Signal</keyword>
<dbReference type="GO" id="GO:0005576">
    <property type="term" value="C:extracellular region"/>
    <property type="evidence" value="ECO:0007669"/>
    <property type="project" value="TreeGrafter"/>
</dbReference>